<dbReference type="Proteomes" id="UP001162992">
    <property type="component" value="Chromosome 16"/>
</dbReference>
<comment type="caution">
    <text evidence="1">The sequence shown here is derived from an EMBL/GenBank/DDBJ whole genome shotgun (WGS) entry which is preliminary data.</text>
</comment>
<dbReference type="EMBL" id="CM055107">
    <property type="protein sequence ID" value="KAJ7528042.1"/>
    <property type="molecule type" value="Genomic_DNA"/>
</dbReference>
<reference evidence="2" key="1">
    <citation type="journal article" date="2024" name="Proc. Natl. Acad. Sci. U.S.A.">
        <title>Extraordinary preservation of gene collinearity over three hundred million years revealed in homosporous lycophytes.</title>
        <authorList>
            <person name="Li C."/>
            <person name="Wickell D."/>
            <person name="Kuo L.Y."/>
            <person name="Chen X."/>
            <person name="Nie B."/>
            <person name="Liao X."/>
            <person name="Peng D."/>
            <person name="Ji J."/>
            <person name="Jenkins J."/>
            <person name="Williams M."/>
            <person name="Shu S."/>
            <person name="Plott C."/>
            <person name="Barry K."/>
            <person name="Rajasekar S."/>
            <person name="Grimwood J."/>
            <person name="Han X."/>
            <person name="Sun S."/>
            <person name="Hou Z."/>
            <person name="He W."/>
            <person name="Dai G."/>
            <person name="Sun C."/>
            <person name="Schmutz J."/>
            <person name="Leebens-Mack J.H."/>
            <person name="Li F.W."/>
            <person name="Wang L."/>
        </authorList>
    </citation>
    <scope>NUCLEOTIDE SEQUENCE [LARGE SCALE GENOMIC DNA]</scope>
    <source>
        <strain evidence="2">cv. PW_Plant_1</strain>
    </source>
</reference>
<evidence type="ECO:0000313" key="1">
    <source>
        <dbReference type="EMBL" id="KAJ7528042.1"/>
    </source>
</evidence>
<proteinExistence type="predicted"/>
<accession>A0ACC2BE12</accession>
<organism evidence="1 2">
    <name type="scientific">Diphasiastrum complanatum</name>
    <name type="common">Issler's clubmoss</name>
    <name type="synonym">Lycopodium complanatum</name>
    <dbReference type="NCBI Taxonomy" id="34168"/>
    <lineage>
        <taxon>Eukaryota</taxon>
        <taxon>Viridiplantae</taxon>
        <taxon>Streptophyta</taxon>
        <taxon>Embryophyta</taxon>
        <taxon>Tracheophyta</taxon>
        <taxon>Lycopodiopsida</taxon>
        <taxon>Lycopodiales</taxon>
        <taxon>Lycopodiaceae</taxon>
        <taxon>Lycopodioideae</taxon>
        <taxon>Diphasiastrum</taxon>
    </lineage>
</organism>
<sequence length="301" mass="33323">MSSQPWIANRDEEITVHKEEKDSCILRLSATIVSCSVPKMLSTLDSAVKYRTSLTSHDLTMKSNNSAAFCFEESSSSESESNFSTVISDTSDDLIGEQALHSTSLNSDEIKGLRRSHSSSSISSCLSDYSIRSSDSFFSAESAIDKEREELRRVFDAFDKNLDGKISHEELLHTMSQLGFNLSEKEIASIMASVDDNGDGFLDFEEFISVNLAVNNPHDGSAGGEEEGDLDLLEAFRVFDKNSDGYISVGELQLVLSNLGLYEDAKLRDYENMIRAVDMDGDGRVNFSEFKAMMSSSFFNI</sequence>
<protein>
    <submittedName>
        <fullName evidence="1">Uncharacterized protein</fullName>
    </submittedName>
</protein>
<keyword evidence="2" id="KW-1185">Reference proteome</keyword>
<gene>
    <name evidence="1" type="ORF">O6H91_16G080700</name>
</gene>
<evidence type="ECO:0000313" key="2">
    <source>
        <dbReference type="Proteomes" id="UP001162992"/>
    </source>
</evidence>
<name>A0ACC2BE12_DIPCM</name>